<evidence type="ECO:0000256" key="8">
    <source>
        <dbReference type="ARBA" id="ARBA00022840"/>
    </source>
</evidence>
<dbReference type="AlphaFoldDB" id="A0A451D717"/>
<sequence length="270" mass="29807">MSKIITITSGKGGVGKTTSSASIATGLALNGKKTVVIDFDIGLRNLDLIMGCERRVVYDFINVVKGEASIHQALIRDRRTKNLFLLPASQTRDKDSLTKSGVERILQTLLDMNFDFIICDSPAGIESGAILSLYFADEAIIVTNPEISSIRDADRILGIISSKSKRAENNDSPVKEYLLLTRYNPQKVTKGDMLSMDDVLDILQIPLIGVIPEDPSVLKSSNQGLSVILDKISIAGQAYSDTVQRLLGINIPLRFFSEKKKSFLQWLFRR</sequence>
<dbReference type="CDD" id="cd02036">
    <property type="entry name" value="MinD"/>
    <property type="match status" value="1"/>
</dbReference>
<accession>A0A451D717</accession>
<evidence type="ECO:0000256" key="11">
    <source>
        <dbReference type="ARBA" id="ARBA00023306"/>
    </source>
</evidence>
<dbReference type="InterPro" id="IPR010223">
    <property type="entry name" value="MinD"/>
</dbReference>
<protein>
    <recommendedName>
        <fullName evidence="4">Septum site-determining protein MinD</fullName>
    </recommendedName>
    <alternativeName>
        <fullName evidence="13">Cell division inhibitor MinD</fullName>
    </alternativeName>
</protein>
<evidence type="ECO:0000313" key="16">
    <source>
        <dbReference type="EMBL" id="VFP81504.1"/>
    </source>
</evidence>
<evidence type="ECO:0000256" key="10">
    <source>
        <dbReference type="ARBA" id="ARBA00023210"/>
    </source>
</evidence>
<keyword evidence="7 14" id="KW-0547">Nucleotide-binding</keyword>
<dbReference type="GO" id="GO:0000917">
    <property type="term" value="P:division septum assembly"/>
    <property type="evidence" value="ECO:0007669"/>
    <property type="project" value="UniProtKB-KW"/>
</dbReference>
<keyword evidence="11" id="KW-0131">Cell cycle</keyword>
<evidence type="ECO:0000256" key="3">
    <source>
        <dbReference type="ARBA" id="ARBA00011626"/>
    </source>
</evidence>
<organism evidence="16 17">
    <name type="scientific">Buchnera aphidicola</name>
    <name type="common">Cinara curvipes</name>
    <dbReference type="NCBI Taxonomy" id="2518975"/>
    <lineage>
        <taxon>Bacteria</taxon>
        <taxon>Pseudomonadati</taxon>
        <taxon>Pseudomonadota</taxon>
        <taxon>Gammaproteobacteria</taxon>
        <taxon>Enterobacterales</taxon>
        <taxon>Erwiniaceae</taxon>
        <taxon>Buchnera</taxon>
    </lineage>
</organism>
<dbReference type="OrthoDB" id="9773088at2"/>
<evidence type="ECO:0000256" key="6">
    <source>
        <dbReference type="ARBA" id="ARBA00022618"/>
    </source>
</evidence>
<dbReference type="InterPro" id="IPR025501">
    <property type="entry name" value="MinD_FleN"/>
</dbReference>
<evidence type="ECO:0000256" key="7">
    <source>
        <dbReference type="ARBA" id="ARBA00022741"/>
    </source>
</evidence>
<comment type="subcellular location">
    <subcellularLocation>
        <location evidence="1">Cell membrane</location>
        <topology evidence="1">Peripheral membrane protein</topology>
    </subcellularLocation>
</comment>
<evidence type="ECO:0000256" key="2">
    <source>
        <dbReference type="ARBA" id="ARBA00010257"/>
    </source>
</evidence>
<evidence type="ECO:0000256" key="9">
    <source>
        <dbReference type="ARBA" id="ARBA00023136"/>
    </source>
</evidence>
<dbReference type="InterPro" id="IPR027417">
    <property type="entry name" value="P-loop_NTPase"/>
</dbReference>
<evidence type="ECO:0000313" key="17">
    <source>
        <dbReference type="Proteomes" id="UP000294344"/>
    </source>
</evidence>
<feature type="binding site" evidence="14">
    <location>
        <begin position="11"/>
        <end position="18"/>
    </location>
    <ligand>
        <name>ATP</name>
        <dbReference type="ChEBI" id="CHEBI:30616"/>
    </ligand>
</feature>
<dbReference type="InterPro" id="IPR050625">
    <property type="entry name" value="ParA/MinD_ATPase"/>
</dbReference>
<keyword evidence="8 14" id="KW-0067">ATP-binding</keyword>
<dbReference type="FunFam" id="3.40.50.300:FF:000068">
    <property type="entry name" value="Site-determining protein"/>
    <property type="match status" value="1"/>
</dbReference>
<keyword evidence="10" id="KW-0717">Septation</keyword>
<keyword evidence="5" id="KW-1003">Cell membrane</keyword>
<dbReference type="GO" id="GO:0009898">
    <property type="term" value="C:cytoplasmic side of plasma membrane"/>
    <property type="evidence" value="ECO:0007669"/>
    <property type="project" value="TreeGrafter"/>
</dbReference>
<dbReference type="GO" id="GO:0051782">
    <property type="term" value="P:negative regulation of cell division"/>
    <property type="evidence" value="ECO:0007669"/>
    <property type="project" value="TreeGrafter"/>
</dbReference>
<gene>
    <name evidence="16" type="primary">minD</name>
    <name evidence="16" type="ORF">BUCICURV3402_214</name>
</gene>
<evidence type="ECO:0000256" key="13">
    <source>
        <dbReference type="ARBA" id="ARBA00032845"/>
    </source>
</evidence>
<comment type="function">
    <text evidence="12">ATPase required for the correct placement of the division site. Cell division inhibitors MinC and MinD act in concert to form an inhibitor capable of blocking formation of the polar Z ring septums. Rapidly oscillates between the poles of the cell to destabilize FtsZ filaments that have formed before they mature into polar Z rings.</text>
</comment>
<dbReference type="NCBIfam" id="TIGR01968">
    <property type="entry name" value="minD_bact"/>
    <property type="match status" value="1"/>
</dbReference>
<dbReference type="GO" id="GO:0005524">
    <property type="term" value="F:ATP binding"/>
    <property type="evidence" value="ECO:0007669"/>
    <property type="project" value="UniProtKB-KW"/>
</dbReference>
<evidence type="ECO:0000256" key="4">
    <source>
        <dbReference type="ARBA" id="ARBA00016887"/>
    </source>
</evidence>
<evidence type="ECO:0000256" key="12">
    <source>
        <dbReference type="ARBA" id="ARBA00025436"/>
    </source>
</evidence>
<keyword evidence="6" id="KW-0132">Cell division</keyword>
<dbReference type="PIRSF" id="PIRSF003092">
    <property type="entry name" value="MinD"/>
    <property type="match status" value="1"/>
</dbReference>
<evidence type="ECO:0000259" key="15">
    <source>
        <dbReference type="Pfam" id="PF13614"/>
    </source>
</evidence>
<comment type="similarity">
    <text evidence="2">Belongs to the ParA family. MinD subfamily.</text>
</comment>
<dbReference type="GO" id="GO:0016887">
    <property type="term" value="F:ATP hydrolysis activity"/>
    <property type="evidence" value="ECO:0007669"/>
    <property type="project" value="InterPro"/>
</dbReference>
<keyword evidence="9" id="KW-0472">Membrane</keyword>
<dbReference type="GO" id="GO:0005829">
    <property type="term" value="C:cytosol"/>
    <property type="evidence" value="ECO:0007669"/>
    <property type="project" value="TreeGrafter"/>
</dbReference>
<comment type="subunit">
    <text evidence="3">Interacts with MinC and FtsZ.</text>
</comment>
<dbReference type="EMBL" id="LR217710">
    <property type="protein sequence ID" value="VFP81504.1"/>
    <property type="molecule type" value="Genomic_DNA"/>
</dbReference>
<evidence type="ECO:0000256" key="14">
    <source>
        <dbReference type="PIRSR" id="PIRSR003092-1"/>
    </source>
</evidence>
<dbReference type="Pfam" id="PF13614">
    <property type="entry name" value="AAA_31"/>
    <property type="match status" value="1"/>
</dbReference>
<dbReference type="SUPFAM" id="SSF52540">
    <property type="entry name" value="P-loop containing nucleoside triphosphate hydrolases"/>
    <property type="match status" value="1"/>
</dbReference>
<dbReference type="PANTHER" id="PTHR43384">
    <property type="entry name" value="SEPTUM SITE-DETERMINING PROTEIN MIND HOMOLOG, CHLOROPLASTIC-RELATED"/>
    <property type="match status" value="1"/>
</dbReference>
<dbReference type="RefSeq" id="WP_154029266.1">
    <property type="nucleotide sequence ID" value="NZ_LR217710.1"/>
</dbReference>
<name>A0A451D717_9GAMM</name>
<reference evidence="16 17" key="1">
    <citation type="submission" date="2019-02" db="EMBL/GenBank/DDBJ databases">
        <authorList>
            <person name="Manzano-Marin A."/>
            <person name="Manzano-Marin A."/>
        </authorList>
    </citation>
    <scope>NUCLEOTIDE SEQUENCE [LARGE SCALE GENOMIC DNA]</scope>
    <source>
        <strain evidence="16 17">BuCicurvipes</strain>
    </source>
</reference>
<proteinExistence type="inferred from homology"/>
<dbReference type="Proteomes" id="UP000294344">
    <property type="component" value="Chromosome"/>
</dbReference>
<dbReference type="InterPro" id="IPR025669">
    <property type="entry name" value="AAA_dom"/>
</dbReference>
<dbReference type="Gene3D" id="3.40.50.300">
    <property type="entry name" value="P-loop containing nucleotide triphosphate hydrolases"/>
    <property type="match status" value="1"/>
</dbReference>
<dbReference type="PANTHER" id="PTHR43384:SF6">
    <property type="entry name" value="SEPTUM SITE-DETERMINING PROTEIN MIND HOMOLOG, CHLOROPLASTIC"/>
    <property type="match status" value="1"/>
</dbReference>
<evidence type="ECO:0000256" key="1">
    <source>
        <dbReference type="ARBA" id="ARBA00004202"/>
    </source>
</evidence>
<evidence type="ECO:0000256" key="5">
    <source>
        <dbReference type="ARBA" id="ARBA00022475"/>
    </source>
</evidence>
<feature type="domain" description="AAA" evidence="15">
    <location>
        <begin position="2"/>
        <end position="166"/>
    </location>
</feature>